<keyword evidence="4" id="KW-1185">Reference proteome</keyword>
<evidence type="ECO:0000313" key="3">
    <source>
        <dbReference type="EMBL" id="MEK9502122.1"/>
    </source>
</evidence>
<evidence type="ECO:0000313" key="4">
    <source>
        <dbReference type="Proteomes" id="UP001484239"/>
    </source>
</evidence>
<name>A0ABU9EBL2_9BACT</name>
<dbReference type="Proteomes" id="UP001484239">
    <property type="component" value="Unassembled WGS sequence"/>
</dbReference>
<dbReference type="InterPro" id="IPR013520">
    <property type="entry name" value="Ribonucl_H"/>
</dbReference>
<accession>A0ABU9EBL2</accession>
<proteinExistence type="predicted"/>
<dbReference type="CDD" id="cd06127">
    <property type="entry name" value="DEDDh"/>
    <property type="match status" value="1"/>
</dbReference>
<dbReference type="SMART" id="SM00479">
    <property type="entry name" value="EXOIII"/>
    <property type="match status" value="1"/>
</dbReference>
<protein>
    <submittedName>
        <fullName evidence="3">Exonuclease domain-containing protein</fullName>
    </submittedName>
</protein>
<reference evidence="3 4" key="1">
    <citation type="submission" date="2024-02" db="EMBL/GenBank/DDBJ databases">
        <title>A novel Gemmatimonadota bacterium.</title>
        <authorList>
            <person name="Du Z.-J."/>
            <person name="Ye Y.-Q."/>
        </authorList>
    </citation>
    <scope>NUCLEOTIDE SEQUENCE [LARGE SCALE GENOMIC DNA]</scope>
    <source>
        <strain evidence="3 4">DH-20</strain>
    </source>
</reference>
<dbReference type="NCBIfam" id="TIGR00573">
    <property type="entry name" value="dnaq"/>
    <property type="match status" value="1"/>
</dbReference>
<dbReference type="InterPro" id="IPR036397">
    <property type="entry name" value="RNaseH_sf"/>
</dbReference>
<comment type="caution">
    <text evidence="3">The sequence shown here is derived from an EMBL/GenBank/DDBJ whole genome shotgun (WGS) entry which is preliminary data.</text>
</comment>
<keyword evidence="3" id="KW-0269">Exonuclease</keyword>
<gene>
    <name evidence="3" type="ORF">WI372_14110</name>
</gene>
<dbReference type="GO" id="GO:0004527">
    <property type="term" value="F:exonuclease activity"/>
    <property type="evidence" value="ECO:0007669"/>
    <property type="project" value="UniProtKB-KW"/>
</dbReference>
<evidence type="ECO:0000256" key="1">
    <source>
        <dbReference type="SAM" id="MobiDB-lite"/>
    </source>
</evidence>
<dbReference type="InterPro" id="IPR006054">
    <property type="entry name" value="DnaQ"/>
</dbReference>
<evidence type="ECO:0000259" key="2">
    <source>
        <dbReference type="SMART" id="SM00479"/>
    </source>
</evidence>
<sequence>MSPSRKTLVQRVVDLLADGPVHTLALARDVLRLEGHPGAASAAVFALIGDDPRFAVDAGGLWSMQGDPVGPSLDELRFAVVDVETTGGRAGGGDRITDIAIVEVQGGAVVDEFTTLVNPGRTIPRMIQSLTGIDQAMVADAPFFEHVAPEVQDRLRGRVFVAHNVGFDLGFVRAELQQALGEAELGAALCTVRMARGLLPRLRRRNLDALTQHYGITIHARHRAHGDALATARVLIRLLDEAARQGSHDLKSLRRNLRRRNRRRSRRSPQRTLWEDDS</sequence>
<keyword evidence="3" id="KW-0540">Nuclease</keyword>
<dbReference type="SUPFAM" id="SSF53098">
    <property type="entry name" value="Ribonuclease H-like"/>
    <property type="match status" value="1"/>
</dbReference>
<organism evidence="3 4">
    <name type="scientific">Gaopeijia maritima</name>
    <dbReference type="NCBI Taxonomy" id="3119007"/>
    <lineage>
        <taxon>Bacteria</taxon>
        <taxon>Pseudomonadati</taxon>
        <taxon>Gemmatimonadota</taxon>
        <taxon>Longimicrobiia</taxon>
        <taxon>Gaopeijiales</taxon>
        <taxon>Gaopeijiaceae</taxon>
        <taxon>Gaopeijia</taxon>
    </lineage>
</organism>
<keyword evidence="3" id="KW-0378">Hydrolase</keyword>
<dbReference type="Pfam" id="PF00929">
    <property type="entry name" value="RNase_T"/>
    <property type="match status" value="1"/>
</dbReference>
<dbReference type="PANTHER" id="PTHR30231:SF41">
    <property type="entry name" value="DNA POLYMERASE III SUBUNIT EPSILON"/>
    <property type="match status" value="1"/>
</dbReference>
<dbReference type="PANTHER" id="PTHR30231">
    <property type="entry name" value="DNA POLYMERASE III SUBUNIT EPSILON"/>
    <property type="match status" value="1"/>
</dbReference>
<dbReference type="EMBL" id="JBBHLI010000009">
    <property type="protein sequence ID" value="MEK9502122.1"/>
    <property type="molecule type" value="Genomic_DNA"/>
</dbReference>
<dbReference type="RefSeq" id="WP_405276683.1">
    <property type="nucleotide sequence ID" value="NZ_CP144380.1"/>
</dbReference>
<feature type="compositionally biased region" description="Basic residues" evidence="1">
    <location>
        <begin position="258"/>
        <end position="269"/>
    </location>
</feature>
<dbReference type="InterPro" id="IPR012337">
    <property type="entry name" value="RNaseH-like_sf"/>
</dbReference>
<feature type="region of interest" description="Disordered" evidence="1">
    <location>
        <begin position="258"/>
        <end position="278"/>
    </location>
</feature>
<feature type="domain" description="Exonuclease" evidence="2">
    <location>
        <begin position="77"/>
        <end position="244"/>
    </location>
</feature>
<dbReference type="Gene3D" id="3.30.420.10">
    <property type="entry name" value="Ribonuclease H-like superfamily/Ribonuclease H"/>
    <property type="match status" value="1"/>
</dbReference>